<dbReference type="Proteomes" id="UP001202922">
    <property type="component" value="Unassembled WGS sequence"/>
</dbReference>
<evidence type="ECO:0000313" key="3">
    <source>
        <dbReference type="Proteomes" id="UP001202922"/>
    </source>
</evidence>
<feature type="transmembrane region" description="Helical" evidence="1">
    <location>
        <begin position="30"/>
        <end position="53"/>
    </location>
</feature>
<accession>A0ABS9TY24</accession>
<feature type="transmembrane region" description="Helical" evidence="1">
    <location>
        <begin position="85"/>
        <end position="103"/>
    </location>
</feature>
<keyword evidence="1" id="KW-1133">Transmembrane helix</keyword>
<feature type="transmembrane region" description="Helical" evidence="1">
    <location>
        <begin position="60"/>
        <end position="79"/>
    </location>
</feature>
<keyword evidence="1" id="KW-0472">Membrane</keyword>
<feature type="transmembrane region" description="Helical" evidence="1">
    <location>
        <begin position="139"/>
        <end position="159"/>
    </location>
</feature>
<evidence type="ECO:0000313" key="2">
    <source>
        <dbReference type="EMBL" id="MCH6469265.1"/>
    </source>
</evidence>
<keyword evidence="3" id="KW-1185">Reference proteome</keyword>
<evidence type="ECO:0000256" key="1">
    <source>
        <dbReference type="SAM" id="Phobius"/>
    </source>
</evidence>
<dbReference type="RefSeq" id="WP_241051838.1">
    <property type="nucleotide sequence ID" value="NZ_JAKZBV010000001.1"/>
</dbReference>
<gene>
    <name evidence="2" type="ORF">L0M17_04555</name>
</gene>
<keyword evidence="1" id="KW-0812">Transmembrane</keyword>
<reference evidence="2 3" key="1">
    <citation type="submission" date="2022-03" db="EMBL/GenBank/DDBJ databases">
        <title>Sinomonas sp. isolated from a soil.</title>
        <authorList>
            <person name="Han J."/>
            <person name="Kim D.-U."/>
        </authorList>
    </citation>
    <scope>NUCLEOTIDE SEQUENCE [LARGE SCALE GENOMIC DNA]</scope>
    <source>
        <strain evidence="2 3">5-5</strain>
    </source>
</reference>
<feature type="transmembrane region" description="Helical" evidence="1">
    <location>
        <begin position="223"/>
        <end position="242"/>
    </location>
</feature>
<feature type="transmembrane region" description="Helical" evidence="1">
    <location>
        <begin position="192"/>
        <end position="211"/>
    </location>
</feature>
<feature type="transmembrane region" description="Helical" evidence="1">
    <location>
        <begin position="166"/>
        <end position="186"/>
    </location>
</feature>
<comment type="caution">
    <text evidence="2">The sequence shown here is derived from an EMBL/GenBank/DDBJ whole genome shotgun (WGS) entry which is preliminary data.</text>
</comment>
<feature type="transmembrane region" description="Helical" evidence="1">
    <location>
        <begin position="115"/>
        <end position="133"/>
    </location>
</feature>
<sequence length="248" mass="24553">MKTWIGGATAAGIGVAGTFALVVSSLGGPFAQAAVAVVLSVGAGLGWPFFLGIPAKRTNGVILALSGAVSGIAAAAASGPEYLSWTPSVIAFGIIAVIVVQLIRGTGQSHRLESTLGASSGVLLCALGAGWIATARFTGMGSMLLVAGISTAVALLVGAINWPDTIVAPLAIVFAGLAAPLAALVLTGVTVIPATAAGVLIGAVLAAVRRLNRTRLRPMPRPGLVALALGPVLAVGSLAYFIDKLLIY</sequence>
<dbReference type="EMBL" id="JAKZBV010000001">
    <property type="protein sequence ID" value="MCH6469265.1"/>
    <property type="molecule type" value="Genomic_DNA"/>
</dbReference>
<name>A0ABS9TY24_9MICC</name>
<organism evidence="2 3">
    <name type="scientific">Sinomonas terrae</name>
    <dbReference type="NCBI Taxonomy" id="2908838"/>
    <lineage>
        <taxon>Bacteria</taxon>
        <taxon>Bacillati</taxon>
        <taxon>Actinomycetota</taxon>
        <taxon>Actinomycetes</taxon>
        <taxon>Micrococcales</taxon>
        <taxon>Micrococcaceae</taxon>
        <taxon>Sinomonas</taxon>
    </lineage>
</organism>
<protein>
    <submittedName>
        <fullName evidence="2">Permease</fullName>
    </submittedName>
</protein>
<proteinExistence type="predicted"/>